<evidence type="ECO:0000256" key="3">
    <source>
        <dbReference type="HAMAP-Rule" id="MF_01660"/>
    </source>
</evidence>
<evidence type="ECO:0000313" key="5">
    <source>
        <dbReference type="EMBL" id="CRI25748.1"/>
    </source>
</evidence>
<dbReference type="UniPathway" id="UPA01057">
    <property type="reaction ID" value="UER00900"/>
</dbReference>
<gene>
    <name evidence="3" type="primary">menH</name>
    <name evidence="5" type="ORF">BN1326_60157</name>
</gene>
<dbReference type="InterPro" id="IPR000073">
    <property type="entry name" value="AB_hydrolase_1"/>
</dbReference>
<comment type="pathway">
    <text evidence="3">Quinol/quinone metabolism; menaquinone biosynthesis.</text>
</comment>
<dbReference type="NCBIfam" id="TIGR03695">
    <property type="entry name" value="menH_SHCHC"/>
    <property type="match status" value="1"/>
</dbReference>
<comment type="subunit">
    <text evidence="3">Monomer.</text>
</comment>
<dbReference type="PANTHER" id="PTHR42916:SF1">
    <property type="entry name" value="PROTEIN PHYLLO, CHLOROPLASTIC"/>
    <property type="match status" value="1"/>
</dbReference>
<dbReference type="Pfam" id="PF00561">
    <property type="entry name" value="Abhydrolase_1"/>
    <property type="match status" value="1"/>
</dbReference>
<keyword evidence="2 3" id="KW-0456">Lyase</keyword>
<comment type="pathway">
    <text evidence="3">Quinol/quinone metabolism; 1,4-dihydroxy-2-naphthoate biosynthesis; 1,4-dihydroxy-2-naphthoate from chorismate: step 3/7.</text>
</comment>
<organism evidence="5 6">
    <name type="scientific">Staphylococcus argenteus</name>
    <dbReference type="NCBI Taxonomy" id="985002"/>
    <lineage>
        <taxon>Bacteria</taxon>
        <taxon>Bacillati</taxon>
        <taxon>Bacillota</taxon>
        <taxon>Bacilli</taxon>
        <taxon>Bacillales</taxon>
        <taxon>Staphylococcaceae</taxon>
        <taxon>Staphylococcus</taxon>
    </lineage>
</organism>
<dbReference type="GO" id="GO:0009234">
    <property type="term" value="P:menaquinone biosynthetic process"/>
    <property type="evidence" value="ECO:0007669"/>
    <property type="project" value="UniProtKB-UniRule"/>
</dbReference>
<evidence type="ECO:0000256" key="1">
    <source>
        <dbReference type="ARBA" id="ARBA00022428"/>
    </source>
</evidence>
<dbReference type="GO" id="GO:0016787">
    <property type="term" value="F:hydrolase activity"/>
    <property type="evidence" value="ECO:0007669"/>
    <property type="project" value="UniProtKB-KW"/>
</dbReference>
<dbReference type="AlphaFoldDB" id="A0A7U7PY74"/>
<comment type="function">
    <text evidence="3">Catalyzes a proton abstraction reaction that results in 2,5-elimination of pyruvate from 2-succinyl-5-enolpyruvyl-6-hydroxy-3-cyclohexene-1-carboxylate (SEPHCHC) and the formation of 2-succinyl-6-hydroxy-2,4-cyclohexadiene-1-carboxylate (SHCHC).</text>
</comment>
<dbReference type="GO" id="GO:0070205">
    <property type="term" value="F:2-succinyl-6-hydroxy-2,4-cyclohexadiene-1-carboxylate synthase activity"/>
    <property type="evidence" value="ECO:0007669"/>
    <property type="project" value="UniProtKB-UniRule"/>
</dbReference>
<accession>A0A7U7PY74</accession>
<evidence type="ECO:0000256" key="2">
    <source>
        <dbReference type="ARBA" id="ARBA00023239"/>
    </source>
</evidence>
<name>A0A7U7PY74_9STAP</name>
<feature type="domain" description="AB hydrolase-1" evidence="4">
    <location>
        <begin position="16"/>
        <end position="249"/>
    </location>
</feature>
<dbReference type="Gene3D" id="3.40.50.1820">
    <property type="entry name" value="alpha/beta hydrolase"/>
    <property type="match status" value="1"/>
</dbReference>
<dbReference type="InterPro" id="IPR029058">
    <property type="entry name" value="AB_hydrolase_fold"/>
</dbReference>
<proteinExistence type="inferred from homology"/>
<keyword evidence="1 3" id="KW-0474">Menaquinone biosynthesis</keyword>
<dbReference type="UniPathway" id="UPA00079"/>
<dbReference type="RefSeq" id="WP_031787364.1">
    <property type="nucleotide sequence ID" value="NZ_AP018562.1"/>
</dbReference>
<dbReference type="EMBL" id="CVOU01000018">
    <property type="protein sequence ID" value="CRI25748.1"/>
    <property type="molecule type" value="Genomic_DNA"/>
</dbReference>
<keyword evidence="5" id="KW-0378">Hydrolase</keyword>
<reference evidence="5 6" key="1">
    <citation type="submission" date="2015-04" db="EMBL/GenBank/DDBJ databases">
        <authorList>
            <person name="Cao L."/>
            <person name="Gao C.H."/>
        </authorList>
    </citation>
    <scope>NUCLEOTIDE SEQUENCE [LARGE SCALE GENOMIC DNA]</scope>
    <source>
        <strain evidence="5 6">SH3</strain>
    </source>
</reference>
<dbReference type="PANTHER" id="PTHR42916">
    <property type="entry name" value="2-SUCCINYL-5-ENOLPYRUVYL-6-HYDROXY-3-CYCLOHEXENE-1-CARBOXYLATE SYNTHASE"/>
    <property type="match status" value="1"/>
</dbReference>
<comment type="catalytic activity">
    <reaction evidence="3">
        <text>5-enolpyruvoyl-6-hydroxy-2-succinyl-cyclohex-3-ene-1-carboxylate = (1R,6R)-6-hydroxy-2-succinyl-cyclohexa-2,4-diene-1-carboxylate + pyruvate</text>
        <dbReference type="Rhea" id="RHEA:25597"/>
        <dbReference type="ChEBI" id="CHEBI:15361"/>
        <dbReference type="ChEBI" id="CHEBI:58689"/>
        <dbReference type="ChEBI" id="CHEBI:58818"/>
        <dbReference type="EC" id="4.2.99.20"/>
    </reaction>
</comment>
<keyword evidence="6" id="KW-1185">Reference proteome</keyword>
<dbReference type="InterPro" id="IPR022485">
    <property type="entry name" value="SHCHC_synthase_MenH"/>
</dbReference>
<sequence length="267" mass="30606">MLHYKFYEAKVDTSQILILLHGFLSDSRTYRDHIDTFTNACHVVTIDLPGHGEDKSPTDVDWSFDYITASLDQILEQFKDKSISMLGYSMGGRVALYYALHGRIKLSKLILESTSPGIKLEVDQIERRLIDEARAKVLEIAGIEVFVNDWEKLPLFQTQYQLSEDKQLQIREQRLSQSPIKMAKALRDYGTGKMPNLWSQIPELKMPVLILAGEYDEKFVQIAEKMANLISNSKCKLFSAVGHTIHVEDNVEFDTMILGFLKEEQND</sequence>
<protein>
    <recommendedName>
        <fullName evidence="3">Putative 2-succinyl-6-hydroxy-2,4-cyclohexadiene-1-carboxylate synthase</fullName>
        <shortName evidence="3">SHCHC synthase</shortName>
        <ecNumber evidence="3">4.2.99.20</ecNumber>
    </recommendedName>
</protein>
<comment type="caution">
    <text evidence="5">The sequence shown here is derived from an EMBL/GenBank/DDBJ whole genome shotgun (WGS) entry which is preliminary data.</text>
</comment>
<comment type="similarity">
    <text evidence="3">Belongs to the AB hydrolase superfamily. MenH family.</text>
</comment>
<dbReference type="EC" id="4.2.99.20" evidence="3"/>
<dbReference type="Proteomes" id="UP000236509">
    <property type="component" value="Unassembled WGS sequence"/>
</dbReference>
<evidence type="ECO:0000259" key="4">
    <source>
        <dbReference type="Pfam" id="PF00561"/>
    </source>
</evidence>
<dbReference type="HAMAP" id="MF_01660">
    <property type="entry name" value="MenH"/>
    <property type="match status" value="1"/>
</dbReference>
<evidence type="ECO:0000313" key="6">
    <source>
        <dbReference type="Proteomes" id="UP000236509"/>
    </source>
</evidence>
<dbReference type="SUPFAM" id="SSF53474">
    <property type="entry name" value="alpha/beta-Hydrolases"/>
    <property type="match status" value="1"/>
</dbReference>